<name>A0A2S3RNQ1_VIBVL</name>
<proteinExistence type="predicted"/>
<evidence type="ECO:0000313" key="2">
    <source>
        <dbReference type="Proteomes" id="UP000237466"/>
    </source>
</evidence>
<dbReference type="AlphaFoldDB" id="A0A2S3RNQ1"/>
<reference evidence="1 2" key="1">
    <citation type="journal article" date="2018" name="Front. Microbiol.">
        <title>Phylogeny of Vibrio vulnificus from the Analysis of the Core-Genome: Implications for Intra-Species Taxonomy.</title>
        <authorList>
            <person name="Roig F.J."/>
            <person name="Gonzalez-Candelas F."/>
            <person name="Sanjuan E."/>
            <person name="Fouz B."/>
            <person name="Feil E.J."/>
            <person name="Llorens C."/>
            <person name="Baker-Austin C."/>
            <person name="Oliver J.D."/>
            <person name="Danin-Poleg Y."/>
            <person name="Gibas C.J."/>
            <person name="Kashi Y."/>
            <person name="Gulig P.A."/>
            <person name="Morrison S.S."/>
            <person name="Amaro C."/>
        </authorList>
    </citation>
    <scope>NUCLEOTIDE SEQUENCE [LARGE SCALE GENOMIC DNA]</scope>
    <source>
        <strain evidence="1 2">CECT4608</strain>
    </source>
</reference>
<sequence>MNNYENESVNQAYRLLQKMAASKVMLRTDILTLLLLIAVKVTVRASRSKWIFIASLIERCE</sequence>
<accession>A0A2S3RNQ1</accession>
<comment type="caution">
    <text evidence="1">The sequence shown here is derived from an EMBL/GenBank/DDBJ whole genome shotgun (WGS) entry which is preliminary data.</text>
</comment>
<evidence type="ECO:0000313" key="1">
    <source>
        <dbReference type="EMBL" id="POB48692.1"/>
    </source>
</evidence>
<protein>
    <submittedName>
        <fullName evidence="1">Uncharacterized protein</fullName>
    </submittedName>
</protein>
<dbReference type="EMBL" id="PDGH01000068">
    <property type="protein sequence ID" value="POB48692.1"/>
    <property type="molecule type" value="Genomic_DNA"/>
</dbReference>
<dbReference type="Proteomes" id="UP000237466">
    <property type="component" value="Unassembled WGS sequence"/>
</dbReference>
<gene>
    <name evidence="1" type="ORF">CRN52_08165</name>
</gene>
<organism evidence="1 2">
    <name type="scientific">Vibrio vulnificus</name>
    <dbReference type="NCBI Taxonomy" id="672"/>
    <lineage>
        <taxon>Bacteria</taxon>
        <taxon>Pseudomonadati</taxon>
        <taxon>Pseudomonadota</taxon>
        <taxon>Gammaproteobacteria</taxon>
        <taxon>Vibrionales</taxon>
        <taxon>Vibrionaceae</taxon>
        <taxon>Vibrio</taxon>
    </lineage>
</organism>